<reference evidence="1 2" key="1">
    <citation type="journal article" date="2016" name="Front. Microbiol.">
        <title>High-Level Heat Resistance of Spores of Bacillus amyloliquefaciens and Bacillus licheniformis Results from the Presence of a spoVA Operon in a Tn1546 Transposon.</title>
        <authorList>
            <person name="Berendsen E.M."/>
            <person name="Koning R.A."/>
            <person name="Boekhorst J."/>
            <person name="de Jong A."/>
            <person name="Kuipers O.P."/>
            <person name="Wells-Bennik M.H."/>
        </authorList>
    </citation>
    <scope>NUCLEOTIDE SEQUENCE [LARGE SCALE GENOMIC DNA]</scope>
    <source>
        <strain evidence="1 2">B4121</strain>
    </source>
</reference>
<evidence type="ECO:0000313" key="1">
    <source>
        <dbReference type="EMBL" id="OLF98030.1"/>
    </source>
</evidence>
<dbReference type="GO" id="GO:0016829">
    <property type="term" value="F:lyase activity"/>
    <property type="evidence" value="ECO:0007669"/>
    <property type="project" value="UniProtKB-KW"/>
</dbReference>
<dbReference type="Proteomes" id="UP000185604">
    <property type="component" value="Unassembled WGS sequence"/>
</dbReference>
<dbReference type="InterPro" id="IPR029068">
    <property type="entry name" value="Glyas_Bleomycin-R_OHBP_Dase"/>
</dbReference>
<dbReference type="PANTHER" id="PTHR36113">
    <property type="entry name" value="LYASE, PUTATIVE-RELATED-RELATED"/>
    <property type="match status" value="1"/>
</dbReference>
<organism evidence="1 2">
    <name type="scientific">Bacillus paralicheniformis</name>
    <dbReference type="NCBI Taxonomy" id="1648923"/>
    <lineage>
        <taxon>Bacteria</taxon>
        <taxon>Bacillati</taxon>
        <taxon>Bacillota</taxon>
        <taxon>Bacilli</taxon>
        <taxon>Bacillales</taxon>
        <taxon>Bacillaceae</taxon>
        <taxon>Bacillus</taxon>
    </lineage>
</organism>
<dbReference type="InterPro" id="IPR037523">
    <property type="entry name" value="VOC_core"/>
</dbReference>
<dbReference type="EMBL" id="LKPO01000003">
    <property type="protein sequence ID" value="OLF98030.1"/>
    <property type="molecule type" value="Genomic_DNA"/>
</dbReference>
<dbReference type="PANTHER" id="PTHR36113:SF1">
    <property type="entry name" value="GLYOXALASE_BLEOMYCIN RESISTANCE PROTEIN_DIOXYGENASE"/>
    <property type="match status" value="1"/>
</dbReference>
<evidence type="ECO:0000313" key="2">
    <source>
        <dbReference type="Proteomes" id="UP000185604"/>
    </source>
</evidence>
<name>A0A6N2FLP6_9BACI</name>
<dbReference type="SUPFAM" id="SSF54593">
    <property type="entry name" value="Glyoxalase/Bleomycin resistance protein/Dihydroxybiphenyl dioxygenase"/>
    <property type="match status" value="1"/>
</dbReference>
<dbReference type="InterPro" id="IPR004360">
    <property type="entry name" value="Glyas_Fos-R_dOase_dom"/>
</dbReference>
<comment type="caution">
    <text evidence="1">The sequence shown here is derived from an EMBL/GenBank/DDBJ whole genome shotgun (WGS) entry which is preliminary data.</text>
</comment>
<dbReference type="PROSITE" id="PS51819">
    <property type="entry name" value="VOC"/>
    <property type="match status" value="1"/>
</dbReference>
<dbReference type="AlphaFoldDB" id="A0A6N2FLP6"/>
<sequence length="133" mass="15534">MMKWEGDFMKIEHIAIWTNNLEEMKDFYTRFFHGKANEKYVNPKKHFESYFIQFESGTRLELMRRPDLAKGEENASGYAHMAFSLGSRQEVDEMTSRFEKEGYQVAGKPRVTGDGYYESVILDPDGNIVELTV</sequence>
<gene>
    <name evidence="1" type="ORF">B4121_0657</name>
</gene>
<proteinExistence type="predicted"/>
<dbReference type="Gene3D" id="3.10.180.10">
    <property type="entry name" value="2,3-Dihydroxybiphenyl 1,2-Dioxygenase, domain 1"/>
    <property type="match status" value="1"/>
</dbReference>
<protein>
    <submittedName>
        <fullName evidence="1">Putative glyoxylase family protein (Lactoylglutathione lyase)</fullName>
    </submittedName>
</protein>
<keyword evidence="1" id="KW-0456">Lyase</keyword>
<accession>A0A6N2FLP6</accession>
<dbReference type="Pfam" id="PF00903">
    <property type="entry name" value="Glyoxalase"/>
    <property type="match status" value="1"/>
</dbReference>
<dbReference type="InterPro" id="IPR051332">
    <property type="entry name" value="Fosfomycin_Res_Enzymes"/>
</dbReference>